<evidence type="ECO:0000256" key="1">
    <source>
        <dbReference type="RuleBase" id="RU003494"/>
    </source>
</evidence>
<dbReference type="AlphaFoldDB" id="A0A927D485"/>
<proteinExistence type="inferred from homology"/>
<evidence type="ECO:0000313" key="4">
    <source>
        <dbReference type="EMBL" id="MBD3664745.1"/>
    </source>
</evidence>
<dbReference type="Gene3D" id="3.40.30.10">
    <property type="entry name" value="Glutaredoxin"/>
    <property type="match status" value="1"/>
</dbReference>
<comment type="similarity">
    <text evidence="1">Belongs to the GST superfamily.</text>
</comment>
<reference evidence="4" key="1">
    <citation type="submission" date="2020-08" db="EMBL/GenBank/DDBJ databases">
        <title>Sulfitobacter aestuariivivens sp. nov., isolated from a tidal flat.</title>
        <authorList>
            <person name="Park S."/>
            <person name="Yoon J.-H."/>
        </authorList>
    </citation>
    <scope>NUCLEOTIDE SEQUENCE</scope>
    <source>
        <strain evidence="4">TSTF-M16</strain>
    </source>
</reference>
<name>A0A927D485_9RHOB</name>
<gene>
    <name evidence="4" type="ORF">H9Q16_12495</name>
</gene>
<dbReference type="Pfam" id="PF02798">
    <property type="entry name" value="GST_N"/>
    <property type="match status" value="1"/>
</dbReference>
<dbReference type="InterPro" id="IPR036282">
    <property type="entry name" value="Glutathione-S-Trfase_C_sf"/>
</dbReference>
<dbReference type="SUPFAM" id="SSF47616">
    <property type="entry name" value="GST C-terminal domain-like"/>
    <property type="match status" value="1"/>
</dbReference>
<dbReference type="InterPro" id="IPR010987">
    <property type="entry name" value="Glutathione-S-Trfase_C-like"/>
</dbReference>
<dbReference type="SUPFAM" id="SSF52833">
    <property type="entry name" value="Thioredoxin-like"/>
    <property type="match status" value="1"/>
</dbReference>
<evidence type="ECO:0000259" key="3">
    <source>
        <dbReference type="PROSITE" id="PS50405"/>
    </source>
</evidence>
<dbReference type="EMBL" id="JACTAG010000002">
    <property type="protein sequence ID" value="MBD3664745.1"/>
    <property type="molecule type" value="Genomic_DNA"/>
</dbReference>
<dbReference type="SFLD" id="SFLDG01151">
    <property type="entry name" value="Main.2:_Nu-like"/>
    <property type="match status" value="1"/>
</dbReference>
<dbReference type="PANTHER" id="PTHR44051">
    <property type="entry name" value="GLUTATHIONE S-TRANSFERASE-RELATED"/>
    <property type="match status" value="1"/>
</dbReference>
<dbReference type="PANTHER" id="PTHR44051:SF19">
    <property type="entry name" value="DISULFIDE-BOND OXIDOREDUCTASE YFCG"/>
    <property type="match status" value="1"/>
</dbReference>
<dbReference type="PROSITE" id="PS50405">
    <property type="entry name" value="GST_CTER"/>
    <property type="match status" value="1"/>
</dbReference>
<evidence type="ECO:0000313" key="5">
    <source>
        <dbReference type="Proteomes" id="UP000635142"/>
    </source>
</evidence>
<dbReference type="SFLD" id="SFLDG00358">
    <property type="entry name" value="Main_(cytGST)"/>
    <property type="match status" value="1"/>
</dbReference>
<feature type="domain" description="GST N-terminal" evidence="2">
    <location>
        <begin position="18"/>
        <end position="105"/>
    </location>
</feature>
<dbReference type="CDD" id="cd03048">
    <property type="entry name" value="GST_N_Ure2p_like"/>
    <property type="match status" value="1"/>
</dbReference>
<dbReference type="InterPro" id="IPR040079">
    <property type="entry name" value="Glutathione_S-Trfase"/>
</dbReference>
<dbReference type="InterPro" id="IPR004046">
    <property type="entry name" value="GST_C"/>
</dbReference>
<dbReference type="InterPro" id="IPR036249">
    <property type="entry name" value="Thioredoxin-like_sf"/>
</dbReference>
<accession>A0A927D485</accession>
<evidence type="ECO:0000259" key="2">
    <source>
        <dbReference type="PROSITE" id="PS50404"/>
    </source>
</evidence>
<comment type="caution">
    <text evidence="4">The sequence shown here is derived from an EMBL/GenBank/DDBJ whole genome shotgun (WGS) entry which is preliminary data.</text>
</comment>
<dbReference type="CDD" id="cd03178">
    <property type="entry name" value="GST_C_Ure2p_like"/>
    <property type="match status" value="1"/>
</dbReference>
<dbReference type="PROSITE" id="PS50404">
    <property type="entry name" value="GST_NTER"/>
    <property type="match status" value="1"/>
</dbReference>
<dbReference type="RefSeq" id="WP_191075763.1">
    <property type="nucleotide sequence ID" value="NZ_JACTAG010000002.1"/>
</dbReference>
<keyword evidence="5" id="KW-1185">Reference proteome</keyword>
<dbReference type="Proteomes" id="UP000635142">
    <property type="component" value="Unassembled WGS sequence"/>
</dbReference>
<organism evidence="4 5">
    <name type="scientific">Sulfitobacter aestuariivivens</name>
    <dbReference type="NCBI Taxonomy" id="2766981"/>
    <lineage>
        <taxon>Bacteria</taxon>
        <taxon>Pseudomonadati</taxon>
        <taxon>Pseudomonadota</taxon>
        <taxon>Alphaproteobacteria</taxon>
        <taxon>Rhodobacterales</taxon>
        <taxon>Roseobacteraceae</taxon>
        <taxon>Sulfitobacter</taxon>
    </lineage>
</organism>
<sequence length="233" mass="25512">MADLSAFPIAKRWPAKNPNILQLYSFPTPNGVKASIALEEMGLPYEAHKVTLADEDVKSPEFLSLNPNNKIPAIIDPNGPDGAPIGLFESGAILIYLADKSGKLIGDSATERAHIIQWLMFQMGGLGPMLGQLGFFYKFAGSQWGDDRPKQRYIDEAKRLLKVLNLELAGKDWIAGANYSIADIAIAPWLGALEFYGAKEAVGWEDNGNLVAYLDRFLERPAVQVGRNTPPRG</sequence>
<feature type="domain" description="GST C-terminal" evidence="3">
    <location>
        <begin position="108"/>
        <end position="233"/>
    </location>
</feature>
<protein>
    <submittedName>
        <fullName evidence="4">Glutathione S-transferase N-terminal domain-containing protein</fullName>
    </submittedName>
</protein>
<dbReference type="Gene3D" id="1.20.1050.10">
    <property type="match status" value="1"/>
</dbReference>
<dbReference type="SFLD" id="SFLDS00019">
    <property type="entry name" value="Glutathione_Transferase_(cytos"/>
    <property type="match status" value="1"/>
</dbReference>
<dbReference type="InterPro" id="IPR004045">
    <property type="entry name" value="Glutathione_S-Trfase_N"/>
</dbReference>
<dbReference type="Pfam" id="PF00043">
    <property type="entry name" value="GST_C"/>
    <property type="match status" value="1"/>
</dbReference>